<reference evidence="1 3" key="2">
    <citation type="journal article" date="2013" name="Nature">
        <title>Insights into bilaterian evolution from three spiralian genomes.</title>
        <authorList>
            <person name="Simakov O."/>
            <person name="Marletaz F."/>
            <person name="Cho S.J."/>
            <person name="Edsinger-Gonzales E."/>
            <person name="Havlak P."/>
            <person name="Hellsten U."/>
            <person name="Kuo D.H."/>
            <person name="Larsson T."/>
            <person name="Lv J."/>
            <person name="Arendt D."/>
            <person name="Savage R."/>
            <person name="Osoegawa K."/>
            <person name="de Jong P."/>
            <person name="Grimwood J."/>
            <person name="Chapman J.A."/>
            <person name="Shapiro H."/>
            <person name="Aerts A."/>
            <person name="Otillar R.P."/>
            <person name="Terry A.Y."/>
            <person name="Boore J.L."/>
            <person name="Grigoriev I.V."/>
            <person name="Lindberg D.R."/>
            <person name="Seaver E.C."/>
            <person name="Weisblat D.A."/>
            <person name="Putnam N.H."/>
            <person name="Rokhsar D.S."/>
        </authorList>
    </citation>
    <scope>NUCLEOTIDE SEQUENCE</scope>
</reference>
<organism evidence="2 3">
    <name type="scientific">Helobdella robusta</name>
    <name type="common">Californian leech</name>
    <dbReference type="NCBI Taxonomy" id="6412"/>
    <lineage>
        <taxon>Eukaryota</taxon>
        <taxon>Metazoa</taxon>
        <taxon>Spiralia</taxon>
        <taxon>Lophotrochozoa</taxon>
        <taxon>Annelida</taxon>
        <taxon>Clitellata</taxon>
        <taxon>Hirudinea</taxon>
        <taxon>Rhynchobdellida</taxon>
        <taxon>Glossiphoniidae</taxon>
        <taxon>Helobdella</taxon>
    </lineage>
</organism>
<dbReference type="EMBL" id="KB096080">
    <property type="protein sequence ID" value="ESO08624.1"/>
    <property type="molecule type" value="Genomic_DNA"/>
</dbReference>
<accession>T1F209</accession>
<dbReference type="EMBL" id="AMQM01003296">
    <property type="status" value="NOT_ANNOTATED_CDS"/>
    <property type="molecule type" value="Genomic_DNA"/>
</dbReference>
<keyword evidence="3" id="KW-1185">Reference proteome</keyword>
<sequence length="264" mass="29868">MHQEKIGRMCSRNSCSISFIITHESTLGIYNNTNIIDNINHNNNNHSKYEKSASFSLHLQSSTELDGTLAAVGANQLNIPFINLSESFPSTSNNSSTITTATSSLSGLSANMIMVSSNNNHINNNTNTYITNNTNKLEYMICTSINDAMTLSSALQPTRCTFFRLIFGDKEWLNSTERCSSWIQPNLVCVIITLKNFLKNFHRAKIRAQLLESLEDNVKCFKGVLIRRRASCYRMEEMKAGCLIMEENQQKNLTLQRTFVERLI</sequence>
<protein>
    <submittedName>
        <fullName evidence="1 2">Uncharacterized protein</fullName>
    </submittedName>
</protein>
<evidence type="ECO:0000313" key="2">
    <source>
        <dbReference type="EnsemblMetazoa" id="HelroP169504"/>
    </source>
</evidence>
<name>T1F209_HELRO</name>
<dbReference type="AlphaFoldDB" id="T1F209"/>
<dbReference type="CTD" id="20202859"/>
<dbReference type="KEGG" id="hro:HELRODRAFT_169504"/>
<evidence type="ECO:0000313" key="1">
    <source>
        <dbReference type="EMBL" id="ESO08624.1"/>
    </source>
</evidence>
<dbReference type="InParanoid" id="T1F209"/>
<proteinExistence type="predicted"/>
<evidence type="ECO:0000313" key="3">
    <source>
        <dbReference type="Proteomes" id="UP000015101"/>
    </source>
</evidence>
<reference evidence="3" key="1">
    <citation type="submission" date="2012-12" db="EMBL/GenBank/DDBJ databases">
        <authorList>
            <person name="Hellsten U."/>
            <person name="Grimwood J."/>
            <person name="Chapman J.A."/>
            <person name="Shapiro H."/>
            <person name="Aerts A."/>
            <person name="Otillar R.P."/>
            <person name="Terry A.Y."/>
            <person name="Boore J.L."/>
            <person name="Simakov O."/>
            <person name="Marletaz F."/>
            <person name="Cho S.-J."/>
            <person name="Edsinger-Gonzales E."/>
            <person name="Havlak P."/>
            <person name="Kuo D.-H."/>
            <person name="Larsson T."/>
            <person name="Lv J."/>
            <person name="Arendt D."/>
            <person name="Savage R."/>
            <person name="Osoegawa K."/>
            <person name="de Jong P."/>
            <person name="Lindberg D.R."/>
            <person name="Seaver E.C."/>
            <person name="Weisblat D.A."/>
            <person name="Putnam N.H."/>
            <person name="Grigoriev I.V."/>
            <person name="Rokhsar D.S."/>
        </authorList>
    </citation>
    <scope>NUCLEOTIDE SEQUENCE</scope>
</reference>
<dbReference type="HOGENOM" id="CLU_1054781_0_0_1"/>
<dbReference type="Proteomes" id="UP000015101">
    <property type="component" value="Unassembled WGS sequence"/>
</dbReference>
<reference evidence="2" key="3">
    <citation type="submission" date="2015-06" db="UniProtKB">
        <authorList>
            <consortium name="EnsemblMetazoa"/>
        </authorList>
    </citation>
    <scope>IDENTIFICATION</scope>
</reference>
<dbReference type="RefSeq" id="XP_009013554.1">
    <property type="nucleotide sequence ID" value="XM_009015306.1"/>
</dbReference>
<dbReference type="GeneID" id="20202859"/>
<gene>
    <name evidence="2" type="primary">20202859</name>
    <name evidence="1" type="ORF">HELRODRAFT_169504</name>
</gene>
<dbReference type="EnsemblMetazoa" id="HelroT169504">
    <property type="protein sequence ID" value="HelroP169504"/>
    <property type="gene ID" value="HelroG169504"/>
</dbReference>